<feature type="transmembrane region" description="Helical" evidence="1">
    <location>
        <begin position="33"/>
        <end position="54"/>
    </location>
</feature>
<evidence type="ECO:0000313" key="2">
    <source>
        <dbReference type="EMBL" id="ODV62645.1"/>
    </source>
</evidence>
<dbReference type="EMBL" id="KV454477">
    <property type="protein sequence ID" value="ODV62645.1"/>
    <property type="molecule type" value="Genomic_DNA"/>
</dbReference>
<keyword evidence="1" id="KW-0472">Membrane</keyword>
<organism evidence="2 3">
    <name type="scientific">Ascoidea rubescens DSM 1968</name>
    <dbReference type="NCBI Taxonomy" id="1344418"/>
    <lineage>
        <taxon>Eukaryota</taxon>
        <taxon>Fungi</taxon>
        <taxon>Dikarya</taxon>
        <taxon>Ascomycota</taxon>
        <taxon>Saccharomycotina</taxon>
        <taxon>Saccharomycetes</taxon>
        <taxon>Ascoideaceae</taxon>
        <taxon>Ascoidea</taxon>
    </lineage>
</organism>
<keyword evidence="3" id="KW-1185">Reference proteome</keyword>
<dbReference type="PANTHER" id="PTHR39218">
    <property type="entry name" value="OXIDOREDUCTASE 14 KDA SUBUNIT, PUTATIVE (AFU_ORTHOLOGUE AFUA_1G12110)-RELATED"/>
    <property type="match status" value="1"/>
</dbReference>
<dbReference type="OrthoDB" id="2141050at2759"/>
<dbReference type="Proteomes" id="UP000095038">
    <property type="component" value="Unassembled WGS sequence"/>
</dbReference>
<dbReference type="AlphaFoldDB" id="A0A1D2VM67"/>
<evidence type="ECO:0000313" key="3">
    <source>
        <dbReference type="Proteomes" id="UP000095038"/>
    </source>
</evidence>
<dbReference type="GeneID" id="30966528"/>
<sequence length="83" mass="8918">MPSLTALAGWGAFGAGVRFYQLGLLQRNQAKGIVGYALSSALWVGIGYTAIGFYENQQQVSKKRIASLLEKRAKRAAAQEAEA</sequence>
<keyword evidence="1" id="KW-0812">Transmembrane</keyword>
<name>A0A1D2VM67_9ASCO</name>
<dbReference type="RefSeq" id="XP_020048952.1">
    <property type="nucleotide sequence ID" value="XM_020192892.1"/>
</dbReference>
<protein>
    <submittedName>
        <fullName evidence="2">Uncharacterized protein</fullName>
    </submittedName>
</protein>
<gene>
    <name evidence="2" type="ORF">ASCRUDRAFT_74983</name>
</gene>
<dbReference type="InParanoid" id="A0A1D2VM67"/>
<evidence type="ECO:0000256" key="1">
    <source>
        <dbReference type="SAM" id="Phobius"/>
    </source>
</evidence>
<proteinExistence type="predicted"/>
<reference evidence="3" key="1">
    <citation type="submission" date="2016-05" db="EMBL/GenBank/DDBJ databases">
        <title>Comparative genomics of biotechnologically important yeasts.</title>
        <authorList>
            <consortium name="DOE Joint Genome Institute"/>
            <person name="Riley R."/>
            <person name="Haridas S."/>
            <person name="Wolfe K.H."/>
            <person name="Lopes M.R."/>
            <person name="Hittinger C.T."/>
            <person name="Goker M."/>
            <person name="Salamov A."/>
            <person name="Wisecaver J."/>
            <person name="Long T.M."/>
            <person name="Aerts A.L."/>
            <person name="Barry K."/>
            <person name="Choi C."/>
            <person name="Clum A."/>
            <person name="Coughlan A.Y."/>
            <person name="Deshpande S."/>
            <person name="Douglass A.P."/>
            <person name="Hanson S.J."/>
            <person name="Klenk H.-P."/>
            <person name="Labutti K."/>
            <person name="Lapidus A."/>
            <person name="Lindquist E."/>
            <person name="Lipzen A."/>
            <person name="Meier-Kolthoff J.P."/>
            <person name="Ohm R.A."/>
            <person name="Otillar R.P."/>
            <person name="Pangilinan J."/>
            <person name="Peng Y."/>
            <person name="Rokas A."/>
            <person name="Rosa C.A."/>
            <person name="Scheuner C."/>
            <person name="Sibirny A.A."/>
            <person name="Slot J.C."/>
            <person name="Stielow J.B."/>
            <person name="Sun H."/>
            <person name="Kurtzman C.P."/>
            <person name="Blackwell M."/>
            <person name="Grigoriev I.V."/>
            <person name="Jeffries T.W."/>
        </authorList>
    </citation>
    <scope>NUCLEOTIDE SEQUENCE [LARGE SCALE GENOMIC DNA]</scope>
    <source>
        <strain evidence="3">DSM 1968</strain>
    </source>
</reference>
<accession>A0A1D2VM67</accession>
<keyword evidence="1" id="KW-1133">Transmembrane helix</keyword>
<dbReference type="PANTHER" id="PTHR39218:SF1">
    <property type="entry name" value="OXIDOREDUCTASE 14 KDA SUBUNIT, PUTATIVE (AFU_ORTHOLOGUE AFUA_1G12110)-RELATED"/>
    <property type="match status" value="1"/>
</dbReference>